<gene>
    <name evidence="1" type="ORF">UFOPK2158_00707</name>
</gene>
<evidence type="ECO:0000313" key="1">
    <source>
        <dbReference type="EMBL" id="CAB4642321.1"/>
    </source>
</evidence>
<accession>A0A6J6JXN8</accession>
<reference evidence="1" key="1">
    <citation type="submission" date="2020-05" db="EMBL/GenBank/DDBJ databases">
        <authorList>
            <person name="Chiriac C."/>
            <person name="Salcher M."/>
            <person name="Ghai R."/>
            <person name="Kavagutti S V."/>
        </authorList>
    </citation>
    <scope>NUCLEOTIDE SEQUENCE</scope>
</reference>
<dbReference type="AlphaFoldDB" id="A0A6J6JXN8"/>
<dbReference type="EMBL" id="CAEZVY010000061">
    <property type="protein sequence ID" value="CAB4642321.1"/>
    <property type="molecule type" value="Genomic_DNA"/>
</dbReference>
<proteinExistence type="predicted"/>
<sequence>MRENIESAGINRGGNGGSCRLVILIRIACEDTGTLLDGDLEALTD</sequence>
<organism evidence="1">
    <name type="scientific">freshwater metagenome</name>
    <dbReference type="NCBI Taxonomy" id="449393"/>
    <lineage>
        <taxon>unclassified sequences</taxon>
        <taxon>metagenomes</taxon>
        <taxon>ecological metagenomes</taxon>
    </lineage>
</organism>
<protein>
    <submittedName>
        <fullName evidence="1">Unannotated protein</fullName>
    </submittedName>
</protein>
<name>A0A6J6JXN8_9ZZZZ</name>